<feature type="transmembrane region" description="Helical" evidence="1">
    <location>
        <begin position="663"/>
        <end position="681"/>
    </location>
</feature>
<reference evidence="2 3" key="1">
    <citation type="submission" date="2024-10" db="EMBL/GenBank/DDBJ databases">
        <title>Updated reference genomes for cyclostephanoid diatoms.</title>
        <authorList>
            <person name="Roberts W.R."/>
            <person name="Alverson A.J."/>
        </authorList>
    </citation>
    <scope>NUCLEOTIDE SEQUENCE [LARGE SCALE GENOMIC DNA]</scope>
    <source>
        <strain evidence="2 3">AJA232-27</strain>
    </source>
</reference>
<dbReference type="InterPro" id="IPR021067">
    <property type="entry name" value="Glycosyltransferase"/>
</dbReference>
<sequence length="694" mass="76587">MAYGIKSAARLTINQKSKATEASNPTLLTITMADTKKEPKSFIFLGNPEQLKKDGYNSPGGNIEYDPDYECTGGSSNPSDRHCPYQLNPNSTEDTMGLPVSGWDGRILHVNMPSYRDPLCPRTLKYLFTKAARPFDIRVRVLQQNVDGEDPPCLEKYCEMMAELRKETGGGDTSKGGPMGSNESDVLENCPHKDQVFIHPIPAQQAAGPTYARGLLGQDIRAAYEEGQMSPQDFCMSTDSHMDFEPHWDDKMVDMWDLAKNEMAVLSTYVANIDQLGTNLHGVHEVPHLCMVIFTSQVRTHATKCATNLPKPKLTNAIWGAGLSFSKCHAELKVPVDPHTPGIFDGEEFNRAARFWTYGYDIYTPHRVYVLHDYPGSQHNPKTMSWGHGKFTTEDTKMSHVRLYTLLDIPGGDTDVRKALQLKQSRYGLGDRRTLDELIQFSGVDLRHRKATIDGVNRCGNLKWVPFIPHPRGVNYIPKFDEEENPLDLPYDKTSVWYDPLVDGSGGNLVSRQGAVVGNVVTPEEEQRRIEQELAAHAAHKKEADKLASSSLHEDHKALAAALDEADGNGGGAGFNIVGGGHDSQFLESGHREVISNAAIAAMNAEQMQKDGVVRIFPPLLRGKQLSSFGVGGGGIPKGRFFLPHVTKMNRHGVEHLPVQVKLAILVMVLGICVAIISSGGEKRKVRIKSNKKG</sequence>
<evidence type="ECO:0000313" key="3">
    <source>
        <dbReference type="Proteomes" id="UP001530293"/>
    </source>
</evidence>
<dbReference type="PANTHER" id="PTHR34496">
    <property type="entry name" value="GLCNAC TRANSFERASE-RELATED"/>
    <property type="match status" value="1"/>
</dbReference>
<keyword evidence="3" id="KW-1185">Reference proteome</keyword>
<dbReference type="Pfam" id="PF11397">
    <property type="entry name" value="GlcNAc"/>
    <property type="match status" value="1"/>
</dbReference>
<keyword evidence="1" id="KW-0472">Membrane</keyword>
<protein>
    <submittedName>
        <fullName evidence="2">Uncharacterized protein</fullName>
    </submittedName>
</protein>
<keyword evidence="1" id="KW-0812">Transmembrane</keyword>
<dbReference type="Proteomes" id="UP001530293">
    <property type="component" value="Unassembled WGS sequence"/>
</dbReference>
<evidence type="ECO:0000313" key="2">
    <source>
        <dbReference type="EMBL" id="KAL3764807.1"/>
    </source>
</evidence>
<accession>A0ABD3MMU0</accession>
<organism evidence="2 3">
    <name type="scientific">Discostella pseudostelligera</name>
    <dbReference type="NCBI Taxonomy" id="259834"/>
    <lineage>
        <taxon>Eukaryota</taxon>
        <taxon>Sar</taxon>
        <taxon>Stramenopiles</taxon>
        <taxon>Ochrophyta</taxon>
        <taxon>Bacillariophyta</taxon>
        <taxon>Coscinodiscophyceae</taxon>
        <taxon>Thalassiosirophycidae</taxon>
        <taxon>Stephanodiscales</taxon>
        <taxon>Stephanodiscaceae</taxon>
        <taxon>Discostella</taxon>
    </lineage>
</organism>
<dbReference type="PANTHER" id="PTHR34496:SF6">
    <property type="entry name" value="GLYCOSYLTRANSFERASE 2-LIKE DOMAIN-CONTAINING PROTEIN"/>
    <property type="match status" value="1"/>
</dbReference>
<comment type="caution">
    <text evidence="2">The sequence shown here is derived from an EMBL/GenBank/DDBJ whole genome shotgun (WGS) entry which is preliminary data.</text>
</comment>
<dbReference type="AlphaFoldDB" id="A0ABD3MMU0"/>
<evidence type="ECO:0000256" key="1">
    <source>
        <dbReference type="SAM" id="Phobius"/>
    </source>
</evidence>
<name>A0ABD3MMU0_9STRA</name>
<dbReference type="EMBL" id="JALLBG020000101">
    <property type="protein sequence ID" value="KAL3764807.1"/>
    <property type="molecule type" value="Genomic_DNA"/>
</dbReference>
<gene>
    <name evidence="2" type="ORF">ACHAWU_006224</name>
</gene>
<keyword evidence="1" id="KW-1133">Transmembrane helix</keyword>
<proteinExistence type="predicted"/>